<keyword evidence="2 6" id="KW-1003">Cell membrane</keyword>
<sequence>MITIEKFIYLLEYPFNILILGTLIFGGPYNETFYQYLPQKLYRLQTRLCEDPELTQQFYASLGRRILKLLISVFIFHATCVAFDVLCCDYNWLCTLHSNSIHNLPGLMISLNLIQYAIALHILWQLHVQLCDRLLVVKRLLNESFLPPTGYQKLLGAGYEKAFCAFVDGHKEMESRLTEAVQLLEMLRLTSATLDRLHSKLIGILGYVLLLNLCNSFFSFCVDFFAIYKFFEEPNWHSYALFLYRVLWLILHGGRIWLILKGNERIVEQKCELCLLLNELDICDKECERVINRFLLQLNADEGHVVAACGVIDLDTLVLGGFIGALLAIVIFLIQIELGNNSLMGIALNKSEWNYF</sequence>
<gene>
    <name evidence="8" type="primary">LOC115634637</name>
</gene>
<evidence type="ECO:0000313" key="8">
    <source>
        <dbReference type="RefSeq" id="XP_030388353.1"/>
    </source>
</evidence>
<feature type="transmembrane region" description="Helical" evidence="6">
    <location>
        <begin position="239"/>
        <end position="260"/>
    </location>
</feature>
<evidence type="ECO:0000256" key="1">
    <source>
        <dbReference type="ARBA" id="ARBA00004651"/>
    </source>
</evidence>
<evidence type="ECO:0000256" key="3">
    <source>
        <dbReference type="ARBA" id="ARBA00022692"/>
    </source>
</evidence>
<keyword evidence="3 6" id="KW-0812">Transmembrane</keyword>
<keyword evidence="6" id="KW-0807">Transducer</keyword>
<accession>A0A6J2ULQ5</accession>
<comment type="function">
    <text evidence="6">Gustatory receptor which mediates acceptance or avoidance behavior, depending on its substrates.</text>
</comment>
<proteinExistence type="inferred from homology"/>
<keyword evidence="5 6" id="KW-0472">Membrane</keyword>
<keyword evidence="4 6" id="KW-1133">Transmembrane helix</keyword>
<evidence type="ECO:0000256" key="6">
    <source>
        <dbReference type="RuleBase" id="RU363108"/>
    </source>
</evidence>
<comment type="subcellular location">
    <subcellularLocation>
        <location evidence="1 6">Cell membrane</location>
        <topology evidence="1 6">Multi-pass membrane protein</topology>
    </subcellularLocation>
</comment>
<protein>
    <recommendedName>
        <fullName evidence="6">Gustatory receptor</fullName>
    </recommendedName>
</protein>
<keyword evidence="6 8" id="KW-0675">Receptor</keyword>
<evidence type="ECO:0000313" key="7">
    <source>
        <dbReference type="Proteomes" id="UP000504634"/>
    </source>
</evidence>
<dbReference type="OrthoDB" id="7883700at2759"/>
<reference evidence="8" key="1">
    <citation type="submission" date="2025-08" db="UniProtKB">
        <authorList>
            <consortium name="RefSeq"/>
        </authorList>
    </citation>
    <scope>IDENTIFICATION</scope>
    <source>
        <strain evidence="8">11010-0011.00</strain>
        <tissue evidence="8">Whole body</tissue>
    </source>
</reference>
<evidence type="ECO:0000256" key="2">
    <source>
        <dbReference type="ARBA" id="ARBA00022475"/>
    </source>
</evidence>
<dbReference type="GO" id="GO:0050909">
    <property type="term" value="P:sensory perception of taste"/>
    <property type="evidence" value="ECO:0007669"/>
    <property type="project" value="InterPro"/>
</dbReference>
<dbReference type="CTD" id="37725"/>
<dbReference type="InterPro" id="IPR013604">
    <property type="entry name" value="7TM_chemorcpt"/>
</dbReference>
<feature type="transmembrane region" description="Helical" evidence="6">
    <location>
        <begin position="204"/>
        <end position="227"/>
    </location>
</feature>
<dbReference type="Pfam" id="PF08395">
    <property type="entry name" value="7tm_7"/>
    <property type="match status" value="1"/>
</dbReference>
<organism evidence="7 8">
    <name type="scientific">Drosophila lebanonensis</name>
    <name type="common">Fruit fly</name>
    <name type="synonym">Scaptodrosophila lebanonensis</name>
    <dbReference type="NCBI Taxonomy" id="7225"/>
    <lineage>
        <taxon>Eukaryota</taxon>
        <taxon>Metazoa</taxon>
        <taxon>Ecdysozoa</taxon>
        <taxon>Arthropoda</taxon>
        <taxon>Hexapoda</taxon>
        <taxon>Insecta</taxon>
        <taxon>Pterygota</taxon>
        <taxon>Neoptera</taxon>
        <taxon>Endopterygota</taxon>
        <taxon>Diptera</taxon>
        <taxon>Brachycera</taxon>
        <taxon>Muscomorpha</taxon>
        <taxon>Ephydroidea</taxon>
        <taxon>Drosophilidae</taxon>
        <taxon>Scaptodrosophila</taxon>
    </lineage>
</organism>
<keyword evidence="7" id="KW-1185">Reference proteome</keyword>
<dbReference type="GO" id="GO:0005886">
    <property type="term" value="C:plasma membrane"/>
    <property type="evidence" value="ECO:0007669"/>
    <property type="project" value="UniProtKB-SubCell"/>
</dbReference>
<feature type="transmembrane region" description="Helical" evidence="6">
    <location>
        <begin position="69"/>
        <end position="92"/>
    </location>
</feature>
<dbReference type="Proteomes" id="UP000504634">
    <property type="component" value="Unplaced"/>
</dbReference>
<dbReference type="GeneID" id="115634637"/>
<dbReference type="RefSeq" id="XP_030388353.1">
    <property type="nucleotide sequence ID" value="XM_030532493.1"/>
</dbReference>
<evidence type="ECO:0000256" key="4">
    <source>
        <dbReference type="ARBA" id="ARBA00022989"/>
    </source>
</evidence>
<dbReference type="GO" id="GO:0007165">
    <property type="term" value="P:signal transduction"/>
    <property type="evidence" value="ECO:0007669"/>
    <property type="project" value="UniProtKB-KW"/>
</dbReference>
<evidence type="ECO:0000256" key="5">
    <source>
        <dbReference type="ARBA" id="ARBA00023136"/>
    </source>
</evidence>
<comment type="caution">
    <text evidence="6">Lacks conserved residue(s) required for the propagation of feature annotation.</text>
</comment>
<feature type="transmembrane region" description="Helical" evidence="6">
    <location>
        <begin position="317"/>
        <end position="336"/>
    </location>
</feature>
<dbReference type="AlphaFoldDB" id="A0A6J2ULQ5"/>
<comment type="similarity">
    <text evidence="6">Belongs to the insect chemoreceptor superfamily. Gustatory receptor (GR) family.</text>
</comment>
<name>A0A6J2ULQ5_DROLE</name>